<dbReference type="GO" id="GO:0004867">
    <property type="term" value="F:serine-type endopeptidase inhibitor activity"/>
    <property type="evidence" value="ECO:0007669"/>
    <property type="project" value="InterPro"/>
</dbReference>
<evidence type="ECO:0000256" key="1">
    <source>
        <dbReference type="SAM" id="SignalP"/>
    </source>
</evidence>
<dbReference type="EMBL" id="GEDV01008920">
    <property type="protein sequence ID" value="JAP79637.1"/>
    <property type="molecule type" value="Transcribed_RNA"/>
</dbReference>
<feature type="signal peptide" evidence="1">
    <location>
        <begin position="1"/>
        <end position="23"/>
    </location>
</feature>
<dbReference type="AlphaFoldDB" id="A0A131YL09"/>
<proteinExistence type="predicted"/>
<dbReference type="SUPFAM" id="SSF57362">
    <property type="entry name" value="BPTI-like"/>
    <property type="match status" value="1"/>
</dbReference>
<keyword evidence="1" id="KW-0732">Signal</keyword>
<evidence type="ECO:0000313" key="2">
    <source>
        <dbReference type="EMBL" id="JAP79637.1"/>
    </source>
</evidence>
<reference evidence="2" key="1">
    <citation type="journal article" date="2016" name="Ticks Tick Borne Dis.">
        <title>De novo assembly and annotation of the salivary gland transcriptome of Rhipicephalus appendiculatus male and female ticks during blood feeding.</title>
        <authorList>
            <person name="de Castro M.H."/>
            <person name="de Klerk D."/>
            <person name="Pienaar R."/>
            <person name="Latif A.A."/>
            <person name="Rees D.J."/>
            <person name="Mans B.J."/>
        </authorList>
    </citation>
    <scope>NUCLEOTIDE SEQUENCE</scope>
    <source>
        <tissue evidence="2">Salivary glands</tissue>
    </source>
</reference>
<feature type="chain" id="PRO_5007285412" evidence="1">
    <location>
        <begin position="24"/>
        <end position="102"/>
    </location>
</feature>
<dbReference type="Gene3D" id="4.10.410.10">
    <property type="entry name" value="Pancreatic trypsin inhibitor Kunitz domain"/>
    <property type="match status" value="1"/>
</dbReference>
<dbReference type="InterPro" id="IPR036880">
    <property type="entry name" value="Kunitz_BPTI_sf"/>
</dbReference>
<name>A0A131YL09_RHIAP</name>
<protein>
    <submittedName>
        <fullName evidence="2">Pancreatic trypsin inhibitor</fullName>
    </submittedName>
</protein>
<organism evidence="2">
    <name type="scientific">Rhipicephalus appendiculatus</name>
    <name type="common">Brown ear tick</name>
    <dbReference type="NCBI Taxonomy" id="34631"/>
    <lineage>
        <taxon>Eukaryota</taxon>
        <taxon>Metazoa</taxon>
        <taxon>Ecdysozoa</taxon>
        <taxon>Arthropoda</taxon>
        <taxon>Chelicerata</taxon>
        <taxon>Arachnida</taxon>
        <taxon>Acari</taxon>
        <taxon>Parasitiformes</taxon>
        <taxon>Ixodida</taxon>
        <taxon>Ixodoidea</taxon>
        <taxon>Ixodidae</taxon>
        <taxon>Rhipicephalinae</taxon>
        <taxon>Rhipicephalus</taxon>
        <taxon>Rhipicephalus</taxon>
    </lineage>
</organism>
<accession>A0A131YL09</accession>
<sequence length="102" mass="11240">MVMSLIRSIPVVLLSTCFLVTYATTGLEERRDPVGCNKFEDDCAFPTGCHCPWRGGPFDVVGYMYHYSARRNRCYSGGQLGNCNSFISPQECVQTCIAGRGG</sequence>